<organism evidence="4 5">
    <name type="scientific">Tahibacter soli</name>
    <dbReference type="NCBI Taxonomy" id="2983605"/>
    <lineage>
        <taxon>Bacteria</taxon>
        <taxon>Pseudomonadati</taxon>
        <taxon>Pseudomonadota</taxon>
        <taxon>Gammaproteobacteria</taxon>
        <taxon>Lysobacterales</taxon>
        <taxon>Rhodanobacteraceae</taxon>
        <taxon>Tahibacter</taxon>
    </lineage>
</organism>
<keyword evidence="2" id="KW-0732">Signal</keyword>
<dbReference type="InterPro" id="IPR013783">
    <property type="entry name" value="Ig-like_fold"/>
</dbReference>
<dbReference type="Gene3D" id="2.80.10.50">
    <property type="match status" value="6"/>
</dbReference>
<evidence type="ECO:0000313" key="5">
    <source>
        <dbReference type="Proteomes" id="UP001139971"/>
    </source>
</evidence>
<sequence>MHNDLHTAAPPRRRDAARDRLRRYAGRALAALALACGTAAHAFSPYADGIVTSVAVQPDGKVLVAGAFSTINGVARSHFARVLADGNLDTAFVNVATDQANAVAALPDGRALVAGAGVNGKGGLLRVNADGTVDTSFVDAFTTGSSFENRIKVIHPLANGKILVGGVFGGVGGEPRNRVARLNADGSLDLAFVPAATITGDVYSLAGEADGRVLVGGQNFFARLMPDGSADTATPVPDVLANVIAGLVVQPDGKFVVGAWNALSMNGTTYGHLVRMNVDGTVDPTFVPPALAGVYGPIARRADGRLMVPNGFGGLLRLLPDGAPDTTFGDFNAGGQSIGALAVQPDGKTVIGGAWANINGLPRGRLARVHADGRLDNGAAGPLRVTAAATNGTISPSGTLFVDEGTRREFTIAANPGFALATIAGCGGTRVENVYTTGYIWGDCTIVATYIDEDDVFFDPDTNGSIDAVALEPDGRIIAGGTYSRIGGLPRQSLARLEPRRGNAESAYPQSEGNVYALARQPDGATLVGSQVGLVRVRADGTVDATFQAQILGTVYAAAVQADGKIVIGGAFQVVNGVEINRVARLNADGTLDTTFDPGAGASTTVYAVVAEPGGKIVIGGGFTAYNGTAKRGLARLNADGTLDATFPAAGGAVYALYRYEDGRYLIGGQANINLGDGTPVDSRLVRMLPGGTRDIAFEATIGSPVRAIAVQADGKVLVGGEFANANGQPRARLARLTAEGALDAAFNVPLNNRATAIAVQADGKIVVGGWFTTVGAYNRRGIVRLTADGGIDVAAFTVTPYAAANGTITPNVPQSVGPGGTTQFTIVPDAGYVIGTVTGCGGTLDGLVYTTGPVTSHCTVTADFLLDTVTYTVTPAAGAHGALSPATPQSVLFAQTANFAVTPDAGYFLATIGGCGGTLAGGTYTTGRILGDCTIDAVFDRVGTVTVAAGGAQITAVGTGFAAPLAVRVNDTQGRPVRGIDVTFDAPASGAGATLSATTATTDADGVARVTARANATGGAYAVTATAGGLATSFALRNEAIDHGGLELRVTVSTSPPPTCGTATSLDAPAGTALNYCFTVINRGSVTLNHHTLTMATYGNATQYQLLGADRFFHRLEHPLAPGETYRYNRMISVGGDTQAPKFTWTAAANRPNYEVTPNSGVAFTDISATGADVSSGVYEGRPLYDLPFPITYFGQTFLDGVGMACINNAGTIKLQRGAGDGACPVPTLLTVPPFMGDNREVAAEVSVYFDGMNYVLPYWDNLGPNGHVYHQTVGTAPNRRFIVQWHEKDHASFPNPAGGITFQAVFEETTGRIHYVYKELNFDVVASPNPDNGGSASVGLVDFGTYADPPQSIQYSYDSPVLGNNTSITWTPTDVPHYASADVAIAVGRPKITLDRESVAASVAPGGVAAQTLVIGNAGDLNLDWSLKEAAARGHFPPEGSVFVPTPVDQLVPPAALAGPYRAAPPARDASLFAVPAYGVAYESGYTYPVSFDAADPSQFVQSYGTAALGQIYGGDFVGDDFTRIYMYNSAADSDFTFATYDPTSREYTVIAADPQVSAPQGWDKPPYPRWAGMAWDPATRTLYASTTGGQFCSAGNASDLYTVDPATGRGTRVGAIDTGSPLCIADIAVAPDGAMYGVDTIGNALVAIDKTTGKAAYVGSLGFDLINNGPHSLDFDDATGTLYLAAGHLYNLGGGGMFAIDLATGAPWRIGSFPIEPISSYGYFSMYAMSIATTGGACADPSQVPWLSLNQVGGLLTPGSHTPVELRLDAAGLAPGDYRAQLCAFSNDRSRALVRIPVSLTVGETNDRIFADGFQSP</sequence>
<gene>
    <name evidence="4" type="ORF">OD750_008895</name>
</gene>
<dbReference type="Pfam" id="PF17164">
    <property type="entry name" value="DUF5122"/>
    <property type="match status" value="11"/>
</dbReference>
<dbReference type="PROSITE" id="PS51127">
    <property type="entry name" value="BIG1"/>
    <property type="match status" value="1"/>
</dbReference>
<dbReference type="Gene3D" id="2.60.40.10">
    <property type="entry name" value="Immunoglobulins"/>
    <property type="match status" value="1"/>
</dbReference>
<evidence type="ECO:0000256" key="1">
    <source>
        <dbReference type="ARBA" id="ARBA00010116"/>
    </source>
</evidence>
<evidence type="ECO:0000259" key="3">
    <source>
        <dbReference type="PROSITE" id="PS51127"/>
    </source>
</evidence>
<dbReference type="SMART" id="SM00634">
    <property type="entry name" value="BID_1"/>
    <property type="match status" value="1"/>
</dbReference>
<accession>A0A9X3YJG1</accession>
<dbReference type="Proteomes" id="UP001139971">
    <property type="component" value="Unassembled WGS sequence"/>
</dbReference>
<dbReference type="InterPro" id="IPR008964">
    <property type="entry name" value="Invasin/intimin_cell_adhesion"/>
</dbReference>
<feature type="signal peptide" evidence="2">
    <location>
        <begin position="1"/>
        <end position="42"/>
    </location>
</feature>
<dbReference type="EMBL" id="JAOVZO020000014">
    <property type="protein sequence ID" value="MDC8012664.1"/>
    <property type="molecule type" value="Genomic_DNA"/>
</dbReference>
<dbReference type="SUPFAM" id="SSF63825">
    <property type="entry name" value="YWTD domain"/>
    <property type="match status" value="1"/>
</dbReference>
<evidence type="ECO:0000313" key="4">
    <source>
        <dbReference type="EMBL" id="MDC8012664.1"/>
    </source>
</evidence>
<feature type="domain" description="Big-1" evidence="3">
    <location>
        <begin position="945"/>
        <end position="1042"/>
    </location>
</feature>
<dbReference type="InterPro" id="IPR003344">
    <property type="entry name" value="Big_1_dom"/>
</dbReference>
<feature type="chain" id="PRO_5040959011" description="Big-1 domain-containing protein" evidence="2">
    <location>
        <begin position="43"/>
        <end position="1820"/>
    </location>
</feature>
<dbReference type="SUPFAM" id="SSF63829">
    <property type="entry name" value="Calcium-dependent phosphotriesterase"/>
    <property type="match status" value="3"/>
</dbReference>
<dbReference type="SUPFAM" id="SSF49373">
    <property type="entry name" value="Invasin/intimin cell-adhesion fragments"/>
    <property type="match status" value="1"/>
</dbReference>
<proteinExistence type="inferred from homology"/>
<protein>
    <recommendedName>
        <fullName evidence="3">Big-1 domain-containing protein</fullName>
    </recommendedName>
</protein>
<comment type="caution">
    <text evidence="4">The sequence shown here is derived from an EMBL/GenBank/DDBJ whole genome shotgun (WGS) entry which is preliminary data.</text>
</comment>
<dbReference type="RefSeq" id="WP_263545002.1">
    <property type="nucleotide sequence ID" value="NZ_JAOVZO020000014.1"/>
</dbReference>
<keyword evidence="5" id="KW-1185">Reference proteome</keyword>
<dbReference type="NCBIfam" id="TIGR02608">
    <property type="entry name" value="delta_60_rpt"/>
    <property type="match status" value="8"/>
</dbReference>
<comment type="similarity">
    <text evidence="1">Belongs to the intimin/invasin family.</text>
</comment>
<dbReference type="InterPro" id="IPR013431">
    <property type="entry name" value="Delta_60_rpt"/>
</dbReference>
<evidence type="ECO:0000256" key="2">
    <source>
        <dbReference type="SAM" id="SignalP"/>
    </source>
</evidence>
<reference evidence="4" key="1">
    <citation type="submission" date="2023-02" db="EMBL/GenBank/DDBJ databases">
        <title>Tahibacter soli sp. nov. isolated from soil.</title>
        <authorList>
            <person name="Baek J.H."/>
            <person name="Lee J.K."/>
            <person name="Choi D.G."/>
            <person name="Jeon C.O."/>
        </authorList>
    </citation>
    <scope>NUCLEOTIDE SEQUENCE</scope>
    <source>
        <strain evidence="4">BL</strain>
    </source>
</reference>
<name>A0A9X3YJG1_9GAMM</name>